<organism evidence="2">
    <name type="scientific">hydrocarbon metagenome</name>
    <dbReference type="NCBI Taxonomy" id="938273"/>
    <lineage>
        <taxon>unclassified sequences</taxon>
        <taxon>metagenomes</taxon>
        <taxon>ecological metagenomes</taxon>
    </lineage>
</organism>
<evidence type="ECO:0000256" key="1">
    <source>
        <dbReference type="SAM" id="MobiDB-lite"/>
    </source>
</evidence>
<evidence type="ECO:0000313" key="2">
    <source>
        <dbReference type="EMBL" id="KUG24248.1"/>
    </source>
</evidence>
<protein>
    <submittedName>
        <fullName evidence="2">Uncharacterized protein</fullName>
    </submittedName>
</protein>
<gene>
    <name evidence="2" type="ORF">ASZ90_005968</name>
</gene>
<name>A0A0W8FTK0_9ZZZZ</name>
<dbReference type="EMBL" id="LNQE01000856">
    <property type="protein sequence ID" value="KUG24248.1"/>
    <property type="molecule type" value="Genomic_DNA"/>
</dbReference>
<accession>A0A0W8FTK0</accession>
<reference evidence="2" key="1">
    <citation type="journal article" date="2015" name="Proc. Natl. Acad. Sci. U.S.A.">
        <title>Networks of energetic and metabolic interactions define dynamics in microbial communities.</title>
        <authorList>
            <person name="Embree M."/>
            <person name="Liu J.K."/>
            <person name="Al-Bassam M.M."/>
            <person name="Zengler K."/>
        </authorList>
    </citation>
    <scope>NUCLEOTIDE SEQUENCE</scope>
</reference>
<sequence>MSIKYWLQIKGKRVNQIQRPDMSAQGKLPKDATSGLSKEMNH</sequence>
<comment type="caution">
    <text evidence="2">The sequence shown here is derived from an EMBL/GenBank/DDBJ whole genome shotgun (WGS) entry which is preliminary data.</text>
</comment>
<feature type="region of interest" description="Disordered" evidence="1">
    <location>
        <begin position="17"/>
        <end position="42"/>
    </location>
</feature>
<dbReference type="AlphaFoldDB" id="A0A0W8FTK0"/>
<proteinExistence type="predicted"/>